<dbReference type="Gene3D" id="1.20.1250.20">
    <property type="entry name" value="MFS general substrate transporter like domains"/>
    <property type="match status" value="1"/>
</dbReference>
<keyword evidence="3 7" id="KW-0812">Transmembrane</keyword>
<keyword evidence="2" id="KW-0813">Transport</keyword>
<dbReference type="EMBL" id="JACRDE010000382">
    <property type="protein sequence ID" value="MBI5250716.1"/>
    <property type="molecule type" value="Genomic_DNA"/>
</dbReference>
<comment type="subcellular location">
    <subcellularLocation>
        <location evidence="1">Membrane</location>
        <topology evidence="1">Multi-pass membrane protein</topology>
    </subcellularLocation>
</comment>
<dbReference type="PANTHER" id="PTHR12778:SF10">
    <property type="entry name" value="MAJOR FACILITATOR SUPERFAMILY DOMAIN-CONTAINING PROTEIN 3"/>
    <property type="match status" value="1"/>
</dbReference>
<feature type="transmembrane region" description="Helical" evidence="7">
    <location>
        <begin position="204"/>
        <end position="222"/>
    </location>
</feature>
<feature type="transmembrane region" description="Helical" evidence="7">
    <location>
        <begin position="30"/>
        <end position="50"/>
    </location>
</feature>
<organism evidence="8 9">
    <name type="scientific">Desulfomonile tiedjei</name>
    <dbReference type="NCBI Taxonomy" id="2358"/>
    <lineage>
        <taxon>Bacteria</taxon>
        <taxon>Pseudomonadati</taxon>
        <taxon>Thermodesulfobacteriota</taxon>
        <taxon>Desulfomonilia</taxon>
        <taxon>Desulfomonilales</taxon>
        <taxon>Desulfomonilaceae</taxon>
        <taxon>Desulfomonile</taxon>
    </lineage>
</organism>
<accession>A0A9D6V269</accession>
<evidence type="ECO:0000313" key="9">
    <source>
        <dbReference type="Proteomes" id="UP000807825"/>
    </source>
</evidence>
<dbReference type="PANTHER" id="PTHR12778">
    <property type="entry name" value="SOLUTE CARRIER FAMILY 33 ACETYL-COA TRANSPORTER -RELATED"/>
    <property type="match status" value="1"/>
</dbReference>
<feature type="transmembrane region" description="Helical" evidence="7">
    <location>
        <begin position="71"/>
        <end position="90"/>
    </location>
</feature>
<feature type="transmembrane region" description="Helical" evidence="7">
    <location>
        <begin position="138"/>
        <end position="158"/>
    </location>
</feature>
<evidence type="ECO:0000256" key="6">
    <source>
        <dbReference type="SAM" id="MobiDB-lite"/>
    </source>
</evidence>
<dbReference type="GO" id="GO:0016020">
    <property type="term" value="C:membrane"/>
    <property type="evidence" value="ECO:0007669"/>
    <property type="project" value="UniProtKB-SubCell"/>
</dbReference>
<sequence>MKLNKKLIFISFLYFAEGFPFGIIGDTLPIYLRIHGMSLASLGLISLLSLPYALKFIWAPAVDFLGSRRKWIISTQFLLSALMLVILAFNPASPDVLLWVCVASLAIMSATQDIAIDSYSIEMLKTSEMGVANGFRQAAYRVAMIVSGGVFVALGGWLGWDIAFIAASVVLAGCALVSLGLPAVEVPRSAFTVASLGAPFKDLFARRNVVQVMLFILFYKLGDMAMGPIVRPFWLERGLSTAEIGLITGTLGVVAAISGGLAGGLFMARFGIFHGLWFFGLCQCVSHLTYALVAAQPLTGHLGVYVASASESFCSGLGTAAFLAFLMSICNREYSASQYALLSALFRSAGIVAGALGGWVTEMVGYAYFFALTFFLPLPAFVFMFKVKTWILEDGSQADSFDGTDPDDVLAKPPQKPKELLIRDAPVFAHPTQNGRSAFARTRKTVESGDYGNRYTPAP</sequence>
<evidence type="ECO:0000256" key="4">
    <source>
        <dbReference type="ARBA" id="ARBA00022989"/>
    </source>
</evidence>
<reference evidence="8" key="1">
    <citation type="submission" date="2020-07" db="EMBL/GenBank/DDBJ databases">
        <title>Huge and variable diversity of episymbiotic CPR bacteria and DPANN archaea in groundwater ecosystems.</title>
        <authorList>
            <person name="He C.Y."/>
            <person name="Keren R."/>
            <person name="Whittaker M."/>
            <person name="Farag I.F."/>
            <person name="Doudna J."/>
            <person name="Cate J.H.D."/>
            <person name="Banfield J.F."/>
        </authorList>
    </citation>
    <scope>NUCLEOTIDE SEQUENCE</scope>
    <source>
        <strain evidence="8">NC_groundwater_1664_Pr3_B-0.1um_52_9</strain>
    </source>
</reference>
<dbReference type="GO" id="GO:0022857">
    <property type="term" value="F:transmembrane transporter activity"/>
    <property type="evidence" value="ECO:0007669"/>
    <property type="project" value="InterPro"/>
</dbReference>
<feature type="transmembrane region" description="Helical" evidence="7">
    <location>
        <begin position="366"/>
        <end position="385"/>
    </location>
</feature>
<evidence type="ECO:0000256" key="2">
    <source>
        <dbReference type="ARBA" id="ARBA00022448"/>
    </source>
</evidence>
<evidence type="ECO:0000256" key="5">
    <source>
        <dbReference type="ARBA" id="ARBA00023136"/>
    </source>
</evidence>
<evidence type="ECO:0000256" key="7">
    <source>
        <dbReference type="SAM" id="Phobius"/>
    </source>
</evidence>
<feature type="transmembrane region" description="Helical" evidence="7">
    <location>
        <begin position="96"/>
        <end position="117"/>
    </location>
</feature>
<dbReference type="SUPFAM" id="SSF103473">
    <property type="entry name" value="MFS general substrate transporter"/>
    <property type="match status" value="1"/>
</dbReference>
<feature type="region of interest" description="Disordered" evidence="6">
    <location>
        <begin position="432"/>
        <end position="459"/>
    </location>
</feature>
<evidence type="ECO:0000256" key="3">
    <source>
        <dbReference type="ARBA" id="ARBA00022692"/>
    </source>
</evidence>
<dbReference type="InterPro" id="IPR011701">
    <property type="entry name" value="MFS"/>
</dbReference>
<dbReference type="Proteomes" id="UP000807825">
    <property type="component" value="Unassembled WGS sequence"/>
</dbReference>
<keyword evidence="4 7" id="KW-1133">Transmembrane helix</keyword>
<feature type="transmembrane region" description="Helical" evidence="7">
    <location>
        <begin position="275"/>
        <end position="296"/>
    </location>
</feature>
<dbReference type="Pfam" id="PF07690">
    <property type="entry name" value="MFS_1"/>
    <property type="match status" value="1"/>
</dbReference>
<gene>
    <name evidence="8" type="ORF">HY912_14595</name>
</gene>
<feature type="transmembrane region" description="Helical" evidence="7">
    <location>
        <begin position="339"/>
        <end position="360"/>
    </location>
</feature>
<proteinExistence type="predicted"/>
<dbReference type="InterPro" id="IPR036259">
    <property type="entry name" value="MFS_trans_sf"/>
</dbReference>
<comment type="caution">
    <text evidence="8">The sequence shown here is derived from an EMBL/GenBank/DDBJ whole genome shotgun (WGS) entry which is preliminary data.</text>
</comment>
<dbReference type="AlphaFoldDB" id="A0A9D6V269"/>
<name>A0A9D6V269_9BACT</name>
<evidence type="ECO:0000313" key="8">
    <source>
        <dbReference type="EMBL" id="MBI5250716.1"/>
    </source>
</evidence>
<protein>
    <submittedName>
        <fullName evidence="8">MFS transporter</fullName>
    </submittedName>
</protein>
<feature type="transmembrane region" description="Helical" evidence="7">
    <location>
        <begin position="302"/>
        <end position="327"/>
    </location>
</feature>
<keyword evidence="5 7" id="KW-0472">Membrane</keyword>
<dbReference type="InterPro" id="IPR004752">
    <property type="entry name" value="AmpG_permease/AT-1"/>
</dbReference>
<feature type="transmembrane region" description="Helical" evidence="7">
    <location>
        <begin position="164"/>
        <end position="184"/>
    </location>
</feature>
<evidence type="ECO:0000256" key="1">
    <source>
        <dbReference type="ARBA" id="ARBA00004141"/>
    </source>
</evidence>
<feature type="transmembrane region" description="Helical" evidence="7">
    <location>
        <begin position="7"/>
        <end position="24"/>
    </location>
</feature>
<feature type="transmembrane region" description="Helical" evidence="7">
    <location>
        <begin position="242"/>
        <end position="268"/>
    </location>
</feature>